<keyword evidence="4" id="KW-1185">Reference proteome</keyword>
<dbReference type="Gene3D" id="1.20.1640.10">
    <property type="entry name" value="Multidrug efflux transporter AcrB transmembrane domain"/>
    <property type="match status" value="2"/>
</dbReference>
<feature type="transmembrane region" description="Helical" evidence="2">
    <location>
        <begin position="965"/>
        <end position="987"/>
    </location>
</feature>
<dbReference type="Gene3D" id="3.30.70.1430">
    <property type="entry name" value="Multidrug efflux transporter AcrB pore domain"/>
    <property type="match status" value="2"/>
</dbReference>
<protein>
    <submittedName>
        <fullName evidence="3">Efflux RND transporter permease subunit</fullName>
    </submittedName>
</protein>
<name>A0A506U878_9HYPH</name>
<evidence type="ECO:0000256" key="1">
    <source>
        <dbReference type="SAM" id="MobiDB-lite"/>
    </source>
</evidence>
<dbReference type="PRINTS" id="PR00702">
    <property type="entry name" value="ACRIFLAVINRP"/>
</dbReference>
<evidence type="ECO:0000313" key="4">
    <source>
        <dbReference type="Proteomes" id="UP000320314"/>
    </source>
</evidence>
<dbReference type="Gene3D" id="3.30.70.1440">
    <property type="entry name" value="Multidrug efflux transporter AcrB pore domain"/>
    <property type="match status" value="1"/>
</dbReference>
<gene>
    <name evidence="3" type="ORF">FJU11_07505</name>
</gene>
<keyword evidence="2" id="KW-0812">Transmembrane</keyword>
<dbReference type="SUPFAM" id="SSF82693">
    <property type="entry name" value="Multidrug efflux transporter AcrB pore domain, PN1, PN2, PC1 and PC2 subdomains"/>
    <property type="match status" value="4"/>
</dbReference>
<keyword evidence="2" id="KW-0472">Membrane</keyword>
<dbReference type="PANTHER" id="PTHR32063:SF14">
    <property type="entry name" value="BLL4319 PROTEIN"/>
    <property type="match status" value="1"/>
</dbReference>
<feature type="transmembrane region" description="Helical" evidence="2">
    <location>
        <begin position="556"/>
        <end position="579"/>
    </location>
</feature>
<dbReference type="OrthoDB" id="9807350at2"/>
<dbReference type="AlphaFoldDB" id="A0A506U878"/>
<dbReference type="InterPro" id="IPR001036">
    <property type="entry name" value="Acrflvin-R"/>
</dbReference>
<evidence type="ECO:0000313" key="3">
    <source>
        <dbReference type="EMBL" id="TPW29546.1"/>
    </source>
</evidence>
<feature type="transmembrane region" description="Helical" evidence="2">
    <location>
        <begin position="110"/>
        <end position="130"/>
    </location>
</feature>
<accession>A0A506U878</accession>
<organism evidence="3 4">
    <name type="scientific">Pararhizobium mangrovi</name>
    <dbReference type="NCBI Taxonomy" id="2590452"/>
    <lineage>
        <taxon>Bacteria</taxon>
        <taxon>Pseudomonadati</taxon>
        <taxon>Pseudomonadota</taxon>
        <taxon>Alphaproteobacteria</taxon>
        <taxon>Hyphomicrobiales</taxon>
        <taxon>Rhizobiaceae</taxon>
        <taxon>Rhizobium/Agrobacterium group</taxon>
        <taxon>Pararhizobium</taxon>
    </lineage>
</organism>
<feature type="compositionally biased region" description="Basic and acidic residues" evidence="1">
    <location>
        <begin position="1"/>
        <end position="13"/>
    </location>
</feature>
<feature type="transmembrane region" description="Helical" evidence="2">
    <location>
        <begin position="453"/>
        <end position="473"/>
    </location>
</feature>
<dbReference type="Pfam" id="PF00873">
    <property type="entry name" value="ACR_tran"/>
    <property type="match status" value="1"/>
</dbReference>
<dbReference type="Gene3D" id="3.30.2090.10">
    <property type="entry name" value="Multidrug efflux transporter AcrB TolC docking domain, DN and DC subdomains"/>
    <property type="match status" value="2"/>
</dbReference>
<reference evidence="3 4" key="1">
    <citation type="submission" date="2019-06" db="EMBL/GenBank/DDBJ databases">
        <authorList>
            <person name="Li M."/>
        </authorList>
    </citation>
    <scope>NUCLEOTIDE SEQUENCE [LARGE SCALE GENOMIC DNA]</scope>
    <source>
        <strain evidence="3 4">BGMRC6574</strain>
    </source>
</reference>
<feature type="transmembrane region" description="Helical" evidence="2">
    <location>
        <begin position="1044"/>
        <end position="1066"/>
    </location>
</feature>
<dbReference type="PANTHER" id="PTHR32063">
    <property type="match status" value="1"/>
</dbReference>
<feature type="transmembrane region" description="Helical" evidence="2">
    <location>
        <begin position="524"/>
        <end position="544"/>
    </location>
</feature>
<dbReference type="GO" id="GO:0042910">
    <property type="term" value="F:xenobiotic transmembrane transporter activity"/>
    <property type="evidence" value="ECO:0007669"/>
    <property type="project" value="TreeGrafter"/>
</dbReference>
<feature type="compositionally biased region" description="Basic and acidic residues" evidence="1">
    <location>
        <begin position="22"/>
        <end position="69"/>
    </location>
</feature>
<evidence type="ECO:0000256" key="2">
    <source>
        <dbReference type="SAM" id="Phobius"/>
    </source>
</evidence>
<dbReference type="Gene3D" id="3.30.70.1320">
    <property type="entry name" value="Multidrug efflux transporter AcrB pore domain like"/>
    <property type="match status" value="1"/>
</dbReference>
<keyword evidence="2" id="KW-1133">Transmembrane helix</keyword>
<feature type="transmembrane region" description="Helical" evidence="2">
    <location>
        <begin position="479"/>
        <end position="504"/>
    </location>
</feature>
<comment type="caution">
    <text evidence="3">The sequence shown here is derived from an EMBL/GenBank/DDBJ whole genome shotgun (WGS) entry which is preliminary data.</text>
</comment>
<feature type="transmembrane region" description="Helical" evidence="2">
    <location>
        <begin position="1072"/>
        <end position="1098"/>
    </location>
</feature>
<dbReference type="Proteomes" id="UP000320314">
    <property type="component" value="Unassembled WGS sequence"/>
</dbReference>
<dbReference type="SUPFAM" id="SSF82714">
    <property type="entry name" value="Multidrug efflux transporter AcrB TolC docking domain, DN and DC subdomains"/>
    <property type="match status" value="2"/>
</dbReference>
<dbReference type="GO" id="GO:0005886">
    <property type="term" value="C:plasma membrane"/>
    <property type="evidence" value="ECO:0007669"/>
    <property type="project" value="TreeGrafter"/>
</dbReference>
<proteinExistence type="predicted"/>
<sequence length="1131" mass="120239">MNEDDRRYDTHEEAGDDTSSPAREDVPAEPARDVAPRDRRADEKSDRRPDDKSGRELGDEPAARDKPEDTGEPDSQSAKAAEHGHEALGAQIRKALHGGGLTALVVRRPILAFVFSTLIVVAGIAAYFGVSVRELPDVDRPVITVRTDYTGAAPETMDREVTETIEGAAARVSGVESMSSESSLGRSEVTIEFSSSTDLNVAAADVRDAISRVRNDLPDDVDEPRIIKADANGQAVMRLAMTSTKIPVDELTQLADDVVTDRLAAVPGVADVNVYGDTARVFRIDVDQNRLASRGLTVADLSKALSTAAFDVPAGTLTSNTQDLVVRANAQLQKPADFERLMIANNVRLGDVATVTLGPETGTTALRANGRNGVGLGIVRQASANTLEISKGVYKAVAELKPLLPKSVDLRITSDDSVFINGALHEVVRSLIIAVIAVVIIIYLFLLDWRATLIPSLSLPVALIGTIAAIYLAGFSINILTLLAIVLATGLVVDDAIVVLENIVRRRGQGLGPRAATVLGTQEVFFAVIATTATLVAVFVPLSFLPGQAGGLFREFGFTLAFSVILSAFVALTLCPMLASRMLTEHSHHHENLLTKLGSAAQRVYGRCLRWALRVPLVIVLVALVFSAIAGVLYGGLRQELTPNEDRAVALMRVNAPQGVSLDYTQSQIKRIEDRLQPLVKSGEIRNIFSITGFGNTTNSGFMVLTLAPWGERERSQNEIVKDINAAAAKVPSLRAFAIQPNSLGIRGAGNGLQFAVVGNDYAKLSKEANAIMQEMQKDPAFGQVRLDYETTQPQLSVSIDREKASDLGIDITGLGDALQAMVDERKVATVFVGGKSHDVDLVSSTTPINDPTDLENIFVKTGDGRMVPMSSIATLKENAIAPELSREDQLRSVGVTASLSPQLALGDALAKVRQIAAGKLSAGDNIMPLAEAKTLNENSSGVAKTFGFAMVIILLVLAAQFESFISAIIIMATVPVGLACAVYALILTGGSVNVYSQIGLVLLVGIMAKNGILIVEFANQLRDEGYSVPEAIERASNIRLRPVLMTMIATILGALPLVLAGGAGAEAREALGWVIVGGLGFASVLTLFLTPVAYLLLAGFSKPRASEEARLRRELDAAADLDTASASPAE</sequence>
<dbReference type="InterPro" id="IPR027463">
    <property type="entry name" value="AcrB_DN_DC_subdom"/>
</dbReference>
<dbReference type="SUPFAM" id="SSF82866">
    <property type="entry name" value="Multidrug efflux transporter AcrB transmembrane domain"/>
    <property type="match status" value="2"/>
</dbReference>
<feature type="transmembrane region" description="Helical" evidence="2">
    <location>
        <begin position="999"/>
        <end position="1019"/>
    </location>
</feature>
<dbReference type="EMBL" id="VHLH01000011">
    <property type="protein sequence ID" value="TPW29546.1"/>
    <property type="molecule type" value="Genomic_DNA"/>
</dbReference>
<feature type="transmembrane region" description="Helical" evidence="2">
    <location>
        <begin position="427"/>
        <end position="446"/>
    </location>
</feature>
<feature type="transmembrane region" description="Helical" evidence="2">
    <location>
        <begin position="942"/>
        <end position="960"/>
    </location>
</feature>
<feature type="transmembrane region" description="Helical" evidence="2">
    <location>
        <begin position="611"/>
        <end position="637"/>
    </location>
</feature>
<dbReference type="RefSeq" id="WP_141166424.1">
    <property type="nucleotide sequence ID" value="NZ_VHLH01000011.1"/>
</dbReference>
<feature type="region of interest" description="Disordered" evidence="1">
    <location>
        <begin position="1"/>
        <end position="85"/>
    </location>
</feature>